<dbReference type="InterPro" id="IPR013495">
    <property type="entry name" value="CHP02679"/>
</dbReference>
<evidence type="ECO:0008006" key="5">
    <source>
        <dbReference type="Google" id="ProtNLM"/>
    </source>
</evidence>
<dbReference type="Pfam" id="PF09664">
    <property type="entry name" value="DUF2399"/>
    <property type="match status" value="1"/>
</dbReference>
<dbReference type="Pfam" id="PF11796">
    <property type="entry name" value="DUF3323"/>
    <property type="match status" value="1"/>
</dbReference>
<accession>A0A4P6QB53</accession>
<dbReference type="KEGG" id="strr:EKD16_24315"/>
<sequence length="418" mass="44862">MERFRGAEYRRLLTAARRSLERTGGDLSRSVGVSGPDEAERDAIIGITGRYRAPGAKRITVALRELNSAVHSSSGLSLTELLEKIGPPLANRPDTAAREADARRQALEPAYVSRLYTSSAWYRDWLNGIEGDGTLTRLVRRGDAALVAAAVRTLEFLESRPADRAPIMLPALAAEVVHDTKALNEGTPLAGLVVRALALRADTPRPRNAQELRDLWDRFDVVVDDLSSRVLVLNLAAEGSGLGEWLTGAARTGTPFYATLHQLLTLPVAVADPMVHVCENPAILRRAAGELGPACPPLVCTEGRPSTAFRRLARAVAEGGGRLRYHGDFDWPGISIAADVLARHGAGPWRMSTADYLAGLRADEEQVVLDGTAQPTPWDPGLSAAMQRHGRAVYEEAVGAALIDDLAGWSPAADSKDG</sequence>
<feature type="domain" description="Conserved hypothetical protein CHP02679 N terminus" evidence="2">
    <location>
        <begin position="31"/>
        <end position="236"/>
    </location>
</feature>
<evidence type="ECO:0000259" key="2">
    <source>
        <dbReference type="Pfam" id="PF11796"/>
    </source>
</evidence>
<reference evidence="3 4" key="1">
    <citation type="submission" date="2019-02" db="EMBL/GenBank/DDBJ databases">
        <authorList>
            <person name="Khodamoradi S."/>
            <person name="Hahnke R.L."/>
            <person name="Kaempfer P."/>
            <person name="Schumann P."/>
            <person name="Rohde M."/>
            <person name="Steinert M."/>
            <person name="Luzhetskyy A."/>
            <person name="Wink J."/>
            <person name="Ruckert C."/>
        </authorList>
    </citation>
    <scope>NUCLEOTIDE SEQUENCE [LARGE SCALE GENOMIC DNA]</scope>
    <source>
        <strain evidence="3 4">M2</strain>
    </source>
</reference>
<dbReference type="Proteomes" id="UP000292235">
    <property type="component" value="Chromosome"/>
</dbReference>
<protein>
    <recommendedName>
        <fullName evidence="5">TIGR02679 family protein</fullName>
    </recommendedName>
</protein>
<organism evidence="3 4">
    <name type="scientific">Streptomonospora litoralis</name>
    <dbReference type="NCBI Taxonomy" id="2498135"/>
    <lineage>
        <taxon>Bacteria</taxon>
        <taxon>Bacillati</taxon>
        <taxon>Actinomycetota</taxon>
        <taxon>Actinomycetes</taxon>
        <taxon>Streptosporangiales</taxon>
        <taxon>Nocardiopsidaceae</taxon>
        <taxon>Streptomonospora</taxon>
    </lineage>
</organism>
<evidence type="ECO:0000259" key="1">
    <source>
        <dbReference type="Pfam" id="PF09664"/>
    </source>
</evidence>
<dbReference type="NCBIfam" id="TIGR02679">
    <property type="entry name" value="TIGR02679 family protein"/>
    <property type="match status" value="1"/>
</dbReference>
<feature type="domain" description="DUF2399" evidence="1">
    <location>
        <begin position="259"/>
        <end position="406"/>
    </location>
</feature>
<keyword evidence="4" id="KW-1185">Reference proteome</keyword>
<evidence type="ECO:0000313" key="4">
    <source>
        <dbReference type="Proteomes" id="UP000292235"/>
    </source>
</evidence>
<dbReference type="AlphaFoldDB" id="A0A4P6QB53"/>
<evidence type="ECO:0000313" key="3">
    <source>
        <dbReference type="EMBL" id="QBI56607.1"/>
    </source>
</evidence>
<proteinExistence type="predicted"/>
<dbReference type="InterPro" id="IPR024466">
    <property type="entry name" value="CHP02679_N"/>
</dbReference>
<name>A0A4P6QB53_9ACTN</name>
<dbReference type="InterPro" id="IPR024465">
    <property type="entry name" value="DUF2399"/>
</dbReference>
<gene>
    <name evidence="3" type="ORF">EKD16_24315</name>
</gene>
<dbReference type="EMBL" id="CP036455">
    <property type="protein sequence ID" value="QBI56607.1"/>
    <property type="molecule type" value="Genomic_DNA"/>
</dbReference>